<dbReference type="EMBL" id="FOFZ01000020">
    <property type="protein sequence ID" value="SER69792.1"/>
    <property type="molecule type" value="Genomic_DNA"/>
</dbReference>
<proteinExistence type="predicted"/>
<organism evidence="2 3">
    <name type="scientific">Flavobacterium frigoris</name>
    <dbReference type="NCBI Taxonomy" id="229204"/>
    <lineage>
        <taxon>Bacteria</taxon>
        <taxon>Pseudomonadati</taxon>
        <taxon>Bacteroidota</taxon>
        <taxon>Flavobacteriia</taxon>
        <taxon>Flavobacteriales</taxon>
        <taxon>Flavobacteriaceae</taxon>
        <taxon>Flavobacterium</taxon>
    </lineage>
</organism>
<gene>
    <name evidence="2" type="ORF">SAMN05444355_1202</name>
</gene>
<accession>A0A1H9RAP5</accession>
<name>A0A1H9RAP5_FLAFI</name>
<dbReference type="PANTHER" id="PTHR33498">
    <property type="entry name" value="TRANSPOSASE FOR INSERTION SEQUENCE ELEMENT IS1557"/>
    <property type="match status" value="1"/>
</dbReference>
<protein>
    <submittedName>
        <fullName evidence="2">Transposase</fullName>
    </submittedName>
</protein>
<evidence type="ECO:0000259" key="1">
    <source>
        <dbReference type="Pfam" id="PF01610"/>
    </source>
</evidence>
<feature type="domain" description="Transposase IS204/IS1001/IS1096/IS1165 DDE" evidence="1">
    <location>
        <begin position="35"/>
        <end position="291"/>
    </location>
</feature>
<dbReference type="Pfam" id="PF01610">
    <property type="entry name" value="DDE_Tnp_ISL3"/>
    <property type="match status" value="1"/>
</dbReference>
<dbReference type="AlphaFoldDB" id="A0A1H9RAP5"/>
<dbReference type="InterPro" id="IPR047951">
    <property type="entry name" value="Transpos_ISL3"/>
</dbReference>
<evidence type="ECO:0000313" key="3">
    <source>
        <dbReference type="Proteomes" id="UP000183658"/>
    </source>
</evidence>
<dbReference type="PANTHER" id="PTHR33498:SF1">
    <property type="entry name" value="TRANSPOSASE FOR INSERTION SEQUENCE ELEMENT IS1557"/>
    <property type="match status" value="1"/>
</dbReference>
<dbReference type="Proteomes" id="UP000183658">
    <property type="component" value="Unassembled WGS sequence"/>
</dbReference>
<keyword evidence="3" id="KW-1185">Reference proteome</keyword>
<evidence type="ECO:0000313" key="2">
    <source>
        <dbReference type="EMBL" id="SER69792.1"/>
    </source>
</evidence>
<sequence length="293" mass="33804">MQYQYKEYLSDFKAWKQKSHAKQWLIFPENIGKRLSIDETSLSNGELYTIVTNKAGKGRKGTIVAMVAGTKAETVIAILEKIPLKLRNSVTEITLDMAANMGLIAKKCFSNAVRVTDRFHVQKLALEALQEIRIKYRWQAIDMENEAIEKAKTTKTKYEPITLSNGDTIKQLLARSRYVLYKNKSKWSENQTQRAKLLFELYPNIEKAYQLSQDLRNVFENTTDKIYGLSKLARWHEKVAQAEFKSFNTISRSIQNHYQTIVNYFDNRSTNASAESFNAKIKAFRSQFRGVGT</sequence>
<reference evidence="3" key="1">
    <citation type="submission" date="2016-10" db="EMBL/GenBank/DDBJ databases">
        <authorList>
            <person name="Varghese N."/>
            <person name="Submissions S."/>
        </authorList>
    </citation>
    <scope>NUCLEOTIDE SEQUENCE [LARGE SCALE GENOMIC DNA]</scope>
    <source>
        <strain evidence="3">DSM 15719</strain>
    </source>
</reference>
<dbReference type="InterPro" id="IPR002560">
    <property type="entry name" value="Transposase_DDE"/>
</dbReference>